<sequence length="281" mass="27701">MDVVITGIGVVKDPAEVPKRILRKTDRFAQLALAAADRAARQAELTDDDRADTGVWLGTAWGGGGLLAQAVESLAVGGPGAMTPWLATGWFPASAQGWISILHGFKAQSRTFGGGRVSGALACHFGGLAVRAGRNATALAGGADAAEHGDGAAILVLETGEACARRGVPALARVSSSGVASGAPGSPEQVGGALSRSLAAAGLRAGDIAFVVAGEPEARAARDELGAVPVMPARDDRSGAGFPADVAGAVKALGDDAAAHAIVVTTGDDGTAAALVVSRSG</sequence>
<gene>
    <name evidence="4" type="ORF">ACFSXZ_11335</name>
</gene>
<dbReference type="SUPFAM" id="SSF53901">
    <property type="entry name" value="Thiolase-like"/>
    <property type="match status" value="2"/>
</dbReference>
<comment type="caution">
    <text evidence="4">The sequence shown here is derived from an EMBL/GenBank/DDBJ whole genome shotgun (WGS) entry which is preliminary data.</text>
</comment>
<dbReference type="Proteomes" id="UP001597417">
    <property type="component" value="Unassembled WGS sequence"/>
</dbReference>
<evidence type="ECO:0000313" key="4">
    <source>
        <dbReference type="EMBL" id="MFD2416915.1"/>
    </source>
</evidence>
<dbReference type="PANTHER" id="PTHR11712">
    <property type="entry name" value="POLYKETIDE SYNTHASE-RELATED"/>
    <property type="match status" value="1"/>
</dbReference>
<dbReference type="Pfam" id="PF00109">
    <property type="entry name" value="ketoacyl-synt"/>
    <property type="match status" value="1"/>
</dbReference>
<dbReference type="EMBL" id="JBHUKR010000006">
    <property type="protein sequence ID" value="MFD2416915.1"/>
    <property type="molecule type" value="Genomic_DNA"/>
</dbReference>
<dbReference type="InterPro" id="IPR000794">
    <property type="entry name" value="Beta-ketoacyl_synthase"/>
</dbReference>
<dbReference type="InterPro" id="IPR014030">
    <property type="entry name" value="Ketoacyl_synth_N"/>
</dbReference>
<evidence type="ECO:0000256" key="1">
    <source>
        <dbReference type="ARBA" id="ARBA00022679"/>
    </source>
</evidence>
<keyword evidence="2" id="KW-0012">Acyltransferase</keyword>
<evidence type="ECO:0000259" key="3">
    <source>
        <dbReference type="Pfam" id="PF00109"/>
    </source>
</evidence>
<feature type="domain" description="Beta-ketoacyl synthase-like N-terminal" evidence="3">
    <location>
        <begin position="17"/>
        <end position="151"/>
    </location>
</feature>
<organism evidence="4 5">
    <name type="scientific">Amycolatopsis pigmentata</name>
    <dbReference type="NCBI Taxonomy" id="450801"/>
    <lineage>
        <taxon>Bacteria</taxon>
        <taxon>Bacillati</taxon>
        <taxon>Actinomycetota</taxon>
        <taxon>Actinomycetes</taxon>
        <taxon>Pseudonocardiales</taxon>
        <taxon>Pseudonocardiaceae</taxon>
        <taxon>Amycolatopsis</taxon>
    </lineage>
</organism>
<protein>
    <submittedName>
        <fullName evidence="4">Beta-ketoacyl synthase N-terminal-like domain-containing protein</fullName>
    </submittedName>
</protein>
<dbReference type="PANTHER" id="PTHR11712:SF322">
    <property type="entry name" value="POLYKETIDE BETA-KETOACYL SYNTHASE 2-RELATED"/>
    <property type="match status" value="1"/>
</dbReference>
<proteinExistence type="predicted"/>
<dbReference type="RefSeq" id="WP_378264144.1">
    <property type="nucleotide sequence ID" value="NZ_JBHUKR010000006.1"/>
</dbReference>
<accession>A0ABW5FQI5</accession>
<dbReference type="InterPro" id="IPR016039">
    <property type="entry name" value="Thiolase-like"/>
</dbReference>
<reference evidence="5" key="1">
    <citation type="journal article" date="2019" name="Int. J. Syst. Evol. Microbiol.">
        <title>The Global Catalogue of Microorganisms (GCM) 10K type strain sequencing project: providing services to taxonomists for standard genome sequencing and annotation.</title>
        <authorList>
            <consortium name="The Broad Institute Genomics Platform"/>
            <consortium name="The Broad Institute Genome Sequencing Center for Infectious Disease"/>
            <person name="Wu L."/>
            <person name="Ma J."/>
        </authorList>
    </citation>
    <scope>NUCLEOTIDE SEQUENCE [LARGE SCALE GENOMIC DNA]</scope>
    <source>
        <strain evidence="5">CGMCC 4.7645</strain>
    </source>
</reference>
<evidence type="ECO:0000256" key="2">
    <source>
        <dbReference type="ARBA" id="ARBA00023315"/>
    </source>
</evidence>
<dbReference type="Gene3D" id="3.40.47.10">
    <property type="match status" value="2"/>
</dbReference>
<evidence type="ECO:0000313" key="5">
    <source>
        <dbReference type="Proteomes" id="UP001597417"/>
    </source>
</evidence>
<keyword evidence="1" id="KW-0808">Transferase</keyword>
<name>A0ABW5FQI5_9PSEU</name>
<keyword evidence="5" id="KW-1185">Reference proteome</keyword>